<proteinExistence type="predicted"/>
<accession>A0ACC2DRW9</accession>
<dbReference type="Proteomes" id="UP001162992">
    <property type="component" value="Chromosome 5"/>
</dbReference>
<name>A0ACC2DRW9_DIPCM</name>
<keyword evidence="2" id="KW-1185">Reference proteome</keyword>
<reference evidence="2" key="1">
    <citation type="journal article" date="2024" name="Proc. Natl. Acad. Sci. U.S.A.">
        <title>Extraordinary preservation of gene collinearity over three hundred million years revealed in homosporous lycophytes.</title>
        <authorList>
            <person name="Li C."/>
            <person name="Wickell D."/>
            <person name="Kuo L.Y."/>
            <person name="Chen X."/>
            <person name="Nie B."/>
            <person name="Liao X."/>
            <person name="Peng D."/>
            <person name="Ji J."/>
            <person name="Jenkins J."/>
            <person name="Williams M."/>
            <person name="Shu S."/>
            <person name="Plott C."/>
            <person name="Barry K."/>
            <person name="Rajasekar S."/>
            <person name="Grimwood J."/>
            <person name="Han X."/>
            <person name="Sun S."/>
            <person name="Hou Z."/>
            <person name="He W."/>
            <person name="Dai G."/>
            <person name="Sun C."/>
            <person name="Schmutz J."/>
            <person name="Leebens-Mack J.H."/>
            <person name="Li F.W."/>
            <person name="Wang L."/>
        </authorList>
    </citation>
    <scope>NUCLEOTIDE SEQUENCE [LARGE SCALE GENOMIC DNA]</scope>
    <source>
        <strain evidence="2">cv. PW_Plant_1</strain>
    </source>
</reference>
<dbReference type="EMBL" id="CM055096">
    <property type="protein sequence ID" value="KAJ7556727.1"/>
    <property type="molecule type" value="Genomic_DNA"/>
</dbReference>
<protein>
    <submittedName>
        <fullName evidence="1">Uncharacterized protein</fullName>
    </submittedName>
</protein>
<comment type="caution">
    <text evidence="1">The sequence shown here is derived from an EMBL/GenBank/DDBJ whole genome shotgun (WGS) entry which is preliminary data.</text>
</comment>
<sequence length="786" mass="86598">MKVVALVSGGKDSCYAMMRCVDYGHEIVALANLLPMNDDVDELDSFMYQTVGHQIVEAYAECMGLPLFRKRILGKASVQEMRYSETQGDEVEDLEVLLRTVKRHYPSIDAVSSGAIASDYQRLRVENVCSRLGLVSLAYLWKQEQSTLLEHMIDRGIHAVLVKVAALGLEPYKHLGKDLSTLRPLLTLLSNMYGCNVCGEGGEYESLTLDCPLFKNARIILDGFNIVLHSPDSIASVGVLHISNFHLERKSECLTSQSTYPDTASADCSLVTWVTEDAEGKQTSSPVVSLASLCPQKDDIGSENGDGLLEFSNHTSQLCRISIGKGSELFTCACWRESANNQFLDVKDELMLILQALKWELREKGLGWADVLFVHLYLADMKKFADANDVYLKFITDKECIKGVPSRCTVEVPLVEGGLGSVMVELLVAHDKSKKVLHVQSISCWAPSCIGPYSQATMHRGILHMAGQLGLHPATMSLVSGGAGAQMDQALINCEAVVQAFSLGPHFPATSFTIYCTSSAGDEGLKGISNELEKYLSAAKENDSPEFKLGSQAFIPTPLVHFVLVPALPKGALVEVELSFYVAKTESISSESEDDDETFEVDGHRMPYAEKAFQYFDSSGALKRLSKSARVKDNINGQSMYILNQLCKILASVEVLDESCKPRSHDVICERKTQDFEHEEELFGALEDCLEFALTALDQADLHWGDVLIYRVFFNSEEISPLPLRKSLETFANLRETEVVDQARCGPACEFPKPLLIPVCGTGLTSELQSLITIDLLALSKNHRVP</sequence>
<gene>
    <name evidence="1" type="ORF">O6H91_05G095500</name>
</gene>
<evidence type="ECO:0000313" key="2">
    <source>
        <dbReference type="Proteomes" id="UP001162992"/>
    </source>
</evidence>
<evidence type="ECO:0000313" key="1">
    <source>
        <dbReference type="EMBL" id="KAJ7556727.1"/>
    </source>
</evidence>
<organism evidence="1 2">
    <name type="scientific">Diphasiastrum complanatum</name>
    <name type="common">Issler's clubmoss</name>
    <name type="synonym">Lycopodium complanatum</name>
    <dbReference type="NCBI Taxonomy" id="34168"/>
    <lineage>
        <taxon>Eukaryota</taxon>
        <taxon>Viridiplantae</taxon>
        <taxon>Streptophyta</taxon>
        <taxon>Embryophyta</taxon>
        <taxon>Tracheophyta</taxon>
        <taxon>Lycopodiopsida</taxon>
        <taxon>Lycopodiales</taxon>
        <taxon>Lycopodiaceae</taxon>
        <taxon>Lycopodioideae</taxon>
        <taxon>Diphasiastrum</taxon>
    </lineage>
</organism>